<keyword evidence="1" id="KW-0815">Transposition</keyword>
<name>A0A644WAM5_9ZZZZ</name>
<dbReference type="Pfam" id="PF00872">
    <property type="entry name" value="Transposase_mut"/>
    <property type="match status" value="1"/>
</dbReference>
<accession>A0A644WAM5</accession>
<dbReference type="AlphaFoldDB" id="A0A644WAM5"/>
<comment type="caution">
    <text evidence="4">The sequence shown here is derived from an EMBL/GenBank/DDBJ whole genome shotgun (WGS) entry which is preliminary data.</text>
</comment>
<protein>
    <submittedName>
        <fullName evidence="4">Uncharacterized protein</fullName>
    </submittedName>
</protein>
<evidence type="ECO:0000256" key="3">
    <source>
        <dbReference type="ARBA" id="ARBA00023172"/>
    </source>
</evidence>
<evidence type="ECO:0000256" key="1">
    <source>
        <dbReference type="ARBA" id="ARBA00022578"/>
    </source>
</evidence>
<dbReference type="EMBL" id="VSSQ01000757">
    <property type="protein sequence ID" value="MPM00856.1"/>
    <property type="molecule type" value="Genomic_DNA"/>
</dbReference>
<dbReference type="GO" id="GO:0006313">
    <property type="term" value="P:DNA transposition"/>
    <property type="evidence" value="ECO:0007669"/>
    <property type="project" value="InterPro"/>
</dbReference>
<proteinExistence type="predicted"/>
<reference evidence="4" key="1">
    <citation type="submission" date="2019-08" db="EMBL/GenBank/DDBJ databases">
        <authorList>
            <person name="Kucharzyk K."/>
            <person name="Murdoch R.W."/>
            <person name="Higgins S."/>
            <person name="Loffler F."/>
        </authorList>
    </citation>
    <scope>NUCLEOTIDE SEQUENCE</scope>
</reference>
<evidence type="ECO:0000256" key="2">
    <source>
        <dbReference type="ARBA" id="ARBA00023125"/>
    </source>
</evidence>
<keyword evidence="2" id="KW-0238">DNA-binding</keyword>
<dbReference type="InterPro" id="IPR001207">
    <property type="entry name" value="Transposase_mutator"/>
</dbReference>
<keyword evidence="3" id="KW-0233">DNA recombination</keyword>
<sequence>MEIEVANKVGVYEGEHSPDRTTHQSGSRVRRFDTRMGTMYLPITTLCKGKYVPFFVKQ</sequence>
<dbReference type="GO" id="GO:0004803">
    <property type="term" value="F:transposase activity"/>
    <property type="evidence" value="ECO:0007669"/>
    <property type="project" value="InterPro"/>
</dbReference>
<organism evidence="4">
    <name type="scientific">bioreactor metagenome</name>
    <dbReference type="NCBI Taxonomy" id="1076179"/>
    <lineage>
        <taxon>unclassified sequences</taxon>
        <taxon>metagenomes</taxon>
        <taxon>ecological metagenomes</taxon>
    </lineage>
</organism>
<evidence type="ECO:0000313" key="4">
    <source>
        <dbReference type="EMBL" id="MPM00856.1"/>
    </source>
</evidence>
<gene>
    <name evidence="4" type="ORF">SDC9_47089</name>
</gene>
<dbReference type="GO" id="GO:0003677">
    <property type="term" value="F:DNA binding"/>
    <property type="evidence" value="ECO:0007669"/>
    <property type="project" value="UniProtKB-KW"/>
</dbReference>